<protein>
    <submittedName>
        <fullName evidence="2">Putative protease</fullName>
    </submittedName>
</protein>
<feature type="domain" description="Peptidase U32 collagenase" evidence="1">
    <location>
        <begin position="417"/>
        <end position="508"/>
    </location>
</feature>
<dbReference type="InterPro" id="IPR001539">
    <property type="entry name" value="Peptidase_U32"/>
</dbReference>
<name>A0A1M6INK9_MALRU</name>
<sequence length="789" mass="88084">MTVKQPNQRPELLAPAGSFEAFFAAAEAGADAVYTGLKDFSARAKARNFTLADIEKLTHYLQRDGKRLYVTLNTLVKEAELSQLIDTLGALEQIGVDAVILQDLAVWKLARDHFPGLELHSSTQMTVHNSAGVKMLERMGFTRGVLARELSLAEIGEIRRNTTLELEHFIHGALCFSFSGQCYFSSFLGGKSGNRGRCAQPCRRRHNYRQQQGYYFSTNDLSAIDLLPELEQAGICSLKIEGRMKSAEYVYKVVGAYRRALDAAPGQRKAVIKEAKQLLKESFGRQPTKGFLPGGQPSDIAIPSVKGATGRYLGDVAKVRGGEISFKTRDKLHLGDRLRVQPASDKAGTAFTIRQLMLGKRTVKQVPSGSFVTVPSTFQGQFKVGDGVFMVSSSTAFAMSDAACKRKLSQVKPSLETVDLGIEATEQQLRIEANVAGQKQQFEFAIDSYPAESRGLDVDTLQQVFAATAGEPFRLGKLDCGELPEIVIPPKQLKQIRRELYTELRQLRQPQKDRLKQQHLQAARNALFGKGGTTSASRELRVQLRDARDQRILQDPQVDQIIIPLTGQNLQSATKLTRRAEQVIWDIPFIVFDRDWKEMRNTINQLIQAGFRKYRLNNLGHFPFFDKQQGLELFSSFRLFSLNSQAVASWAELGINEAELYIEDDRDNLADLLSRELPLPTALTVYASVPLLVSRIAIKGVRADNPVRSDRDDEYRVQQRQGLTWLTSETDFSFISNMQELQDFGCHNFIVDLSHLGPFSANGKKVLEALKRGADPAGSSKFNYLMGME</sequence>
<dbReference type="GO" id="GO:0008233">
    <property type="term" value="F:peptidase activity"/>
    <property type="evidence" value="ECO:0007669"/>
    <property type="project" value="UniProtKB-KW"/>
</dbReference>
<dbReference type="RefSeq" id="WP_072908758.1">
    <property type="nucleotide sequence ID" value="NZ_FQZT01000007.1"/>
</dbReference>
<reference evidence="2 3" key="1">
    <citation type="submission" date="2016-11" db="EMBL/GenBank/DDBJ databases">
        <authorList>
            <person name="Jaros S."/>
            <person name="Januszkiewicz K."/>
            <person name="Wedrychowicz H."/>
        </authorList>
    </citation>
    <scope>NUCLEOTIDE SEQUENCE [LARGE SCALE GENOMIC DNA]</scope>
    <source>
        <strain evidence="2 3">DSM 5091</strain>
    </source>
</reference>
<dbReference type="AlphaFoldDB" id="A0A1M6INK9"/>
<keyword evidence="2" id="KW-0645">Protease</keyword>
<keyword evidence="3" id="KW-1185">Reference proteome</keyword>
<organism evidence="2 3">
    <name type="scientific">Malonomonas rubra DSM 5091</name>
    <dbReference type="NCBI Taxonomy" id="1122189"/>
    <lineage>
        <taxon>Bacteria</taxon>
        <taxon>Pseudomonadati</taxon>
        <taxon>Thermodesulfobacteriota</taxon>
        <taxon>Desulfuromonadia</taxon>
        <taxon>Desulfuromonadales</taxon>
        <taxon>Geopsychrobacteraceae</taxon>
        <taxon>Malonomonas</taxon>
    </lineage>
</organism>
<dbReference type="Pfam" id="PF01136">
    <property type="entry name" value="Peptidase_U32"/>
    <property type="match status" value="1"/>
</dbReference>
<gene>
    <name evidence="2" type="ORF">SAMN02745165_02181</name>
</gene>
<keyword evidence="2" id="KW-0378">Hydrolase</keyword>
<accession>A0A1M6INK9</accession>
<proteinExistence type="predicted"/>
<dbReference type="PANTHER" id="PTHR30217:SF10">
    <property type="entry name" value="23S RRNA 5-HYDROXYCYTIDINE C2501 SYNTHASE"/>
    <property type="match status" value="1"/>
</dbReference>
<evidence type="ECO:0000313" key="3">
    <source>
        <dbReference type="Proteomes" id="UP000184171"/>
    </source>
</evidence>
<evidence type="ECO:0000313" key="2">
    <source>
        <dbReference type="EMBL" id="SHJ35929.1"/>
    </source>
</evidence>
<dbReference type="STRING" id="1122189.SAMN02745165_02181"/>
<dbReference type="Proteomes" id="UP000184171">
    <property type="component" value="Unassembled WGS sequence"/>
</dbReference>
<dbReference type="OrthoDB" id="9807498at2"/>
<dbReference type="InterPro" id="IPR020988">
    <property type="entry name" value="Pept_U32_collagenase"/>
</dbReference>
<dbReference type="InterPro" id="IPR051454">
    <property type="entry name" value="RNA/ubiquinone_mod_enzymes"/>
</dbReference>
<dbReference type="Pfam" id="PF12392">
    <property type="entry name" value="DUF3656"/>
    <property type="match status" value="1"/>
</dbReference>
<dbReference type="PANTHER" id="PTHR30217">
    <property type="entry name" value="PEPTIDASE U32 FAMILY"/>
    <property type="match status" value="1"/>
</dbReference>
<dbReference type="GO" id="GO:0006508">
    <property type="term" value="P:proteolysis"/>
    <property type="evidence" value="ECO:0007669"/>
    <property type="project" value="UniProtKB-KW"/>
</dbReference>
<dbReference type="EMBL" id="FQZT01000007">
    <property type="protein sequence ID" value="SHJ35929.1"/>
    <property type="molecule type" value="Genomic_DNA"/>
</dbReference>
<evidence type="ECO:0000259" key="1">
    <source>
        <dbReference type="Pfam" id="PF12392"/>
    </source>
</evidence>